<evidence type="ECO:0000259" key="5">
    <source>
        <dbReference type="SMART" id="SM00861"/>
    </source>
</evidence>
<dbReference type="SMART" id="SM00861">
    <property type="entry name" value="Transket_pyr"/>
    <property type="match status" value="1"/>
</dbReference>
<evidence type="ECO:0000256" key="2">
    <source>
        <dbReference type="ARBA" id="ARBA00003906"/>
    </source>
</evidence>
<dbReference type="EMBL" id="FUWH01000004">
    <property type="protein sequence ID" value="SJZ79630.1"/>
    <property type="molecule type" value="Genomic_DNA"/>
</dbReference>
<dbReference type="InterPro" id="IPR029061">
    <property type="entry name" value="THDP-binding"/>
</dbReference>
<evidence type="ECO:0000313" key="7">
    <source>
        <dbReference type="Proteomes" id="UP000190888"/>
    </source>
</evidence>
<protein>
    <submittedName>
        <fullName evidence="6">2-oxoisovalerate dehydrogenase E1 component</fullName>
    </submittedName>
</protein>
<dbReference type="Pfam" id="PF02780">
    <property type="entry name" value="Transketolase_C"/>
    <property type="match status" value="1"/>
</dbReference>
<dbReference type="SUPFAM" id="SSF52518">
    <property type="entry name" value="Thiamin diphosphate-binding fold (THDP-binding)"/>
    <property type="match status" value="2"/>
</dbReference>
<name>A0A1T4NK39_9BACT</name>
<gene>
    <name evidence="6" type="ORF">SAMN04488132_104296</name>
</gene>
<comment type="function">
    <text evidence="2">E1 component of the 2-oxoglutarate dehydrogenase (OGDH) complex which catalyzes the decarboxylation of 2-oxoglutarate, the first step in the conversion of 2-oxoglutarate to succinyl-CoA and CO(2).</text>
</comment>
<comment type="cofactor">
    <cofactor evidence="1">
        <name>thiamine diphosphate</name>
        <dbReference type="ChEBI" id="CHEBI:58937"/>
    </cofactor>
</comment>
<feature type="domain" description="Transketolase-like pyrimidine-binding" evidence="5">
    <location>
        <begin position="389"/>
        <end position="562"/>
    </location>
</feature>
<dbReference type="FunFam" id="3.40.50.970:FF:000001">
    <property type="entry name" value="Pyruvate dehydrogenase E1 beta subunit"/>
    <property type="match status" value="1"/>
</dbReference>
<dbReference type="Pfam" id="PF00676">
    <property type="entry name" value="E1_dh"/>
    <property type="match status" value="1"/>
</dbReference>
<dbReference type="SUPFAM" id="SSF52922">
    <property type="entry name" value="TK C-terminal domain-like"/>
    <property type="match status" value="1"/>
</dbReference>
<dbReference type="InterPro" id="IPR005475">
    <property type="entry name" value="Transketolase-like_Pyr-bd"/>
</dbReference>
<keyword evidence="4" id="KW-0786">Thiamine pyrophosphate</keyword>
<evidence type="ECO:0000256" key="1">
    <source>
        <dbReference type="ARBA" id="ARBA00001964"/>
    </source>
</evidence>
<dbReference type="PANTHER" id="PTHR43257">
    <property type="entry name" value="PYRUVATE DEHYDROGENASE E1 COMPONENT BETA SUBUNIT"/>
    <property type="match status" value="1"/>
</dbReference>
<dbReference type="InterPro" id="IPR033248">
    <property type="entry name" value="Transketolase_C"/>
</dbReference>
<accession>A0A1T4NK39</accession>
<evidence type="ECO:0000256" key="3">
    <source>
        <dbReference type="ARBA" id="ARBA00023002"/>
    </source>
</evidence>
<keyword evidence="7" id="KW-1185">Reference proteome</keyword>
<dbReference type="InterPro" id="IPR001017">
    <property type="entry name" value="DH_E1"/>
</dbReference>
<dbReference type="Proteomes" id="UP000190888">
    <property type="component" value="Unassembled WGS sequence"/>
</dbReference>
<dbReference type="InterPro" id="IPR009014">
    <property type="entry name" value="Transketo_C/PFOR_II"/>
</dbReference>
<reference evidence="6 7" key="1">
    <citation type="submission" date="2017-02" db="EMBL/GenBank/DDBJ databases">
        <authorList>
            <person name="Peterson S.W."/>
        </authorList>
    </citation>
    <scope>NUCLEOTIDE SEQUENCE [LARGE SCALE GENOMIC DNA]</scope>
    <source>
        <strain evidence="6 7">DSM 22335</strain>
    </source>
</reference>
<dbReference type="Pfam" id="PF02779">
    <property type="entry name" value="Transket_pyr"/>
    <property type="match status" value="1"/>
</dbReference>
<dbReference type="STRING" id="413434.SAMN04488132_104296"/>
<evidence type="ECO:0000313" key="6">
    <source>
        <dbReference type="EMBL" id="SJZ79630.1"/>
    </source>
</evidence>
<dbReference type="Gene3D" id="3.40.50.920">
    <property type="match status" value="1"/>
</dbReference>
<dbReference type="AlphaFoldDB" id="A0A1T4NK39"/>
<dbReference type="CDD" id="cd07036">
    <property type="entry name" value="TPP_PYR_E1-PDHc-beta_like"/>
    <property type="match status" value="1"/>
</dbReference>
<dbReference type="CDD" id="cd02000">
    <property type="entry name" value="TPP_E1_PDC_ADC_BCADC"/>
    <property type="match status" value="1"/>
</dbReference>
<evidence type="ECO:0000256" key="4">
    <source>
        <dbReference type="ARBA" id="ARBA00023052"/>
    </source>
</evidence>
<proteinExistence type="predicted"/>
<dbReference type="RefSeq" id="WP_317042003.1">
    <property type="nucleotide sequence ID" value="NZ_FUWH01000004.1"/>
</dbReference>
<sequence>MYRTIADAVVFFVLCFINTSNLATLKTIEKTGNYNKQTAMEFVRSGQTNDELVFMYRSLLLPRMIEEKMLVLLRQGKISKWFSGIGQEAISVGSTLALEKDEWVMPLHRNLGVFTTRQMGLQKLFMQWQGNKDGYSKGRERSFHFGSRAHHICGMISHLGPQLALADGVALAYKLRKDNKVSLAYSGDGGTSEGDFHEALNVAAVWGLPVIFVIENNGYGLSTPVNEQYKCESLVDKAKGYGMDGIRINGNNILEVYDTIRGVRDYCIRNQKPYLVECMTFRMRGHEEASGTKYVPAELFDEWGAKDPVKNYEAFLLAEGVLTAAAAEEIRSELKTYIEEELKLAYEAEELIPDANEELHDVYAKKSVNARLWSDANTMDAPKAGAPEKRFVDAIQEGLSQSMQLHDNLVLMGQDIAEYGGAFKITEGFVKQFGKERVRNTPLCESAIVGTALGLSLEGYKSMMEMQFADFVTVGFNQIVNNLAKIHYRWGQQADVVIRMPTGGGVGAGPFHSQSNEAWFTHVPGLKVVYPSTPHDAKGLLIAAINDPNPVLFFEHKGLYRSVSGPVPEAAYEVEIGKARLAAEGTDITVITYGSGVHWALEYQHQHPEVSLHILDLRTLLPLDYEAVRTAVAKTGKVLLLHEDTLTGGIGGEISAWISEHCFELLDAPVMRCASLDTPVPFNIDLEKTFMAKNRLHGYVEKLQRY</sequence>
<keyword evidence="3" id="KW-0560">Oxidoreductase</keyword>
<dbReference type="GO" id="GO:0016624">
    <property type="term" value="F:oxidoreductase activity, acting on the aldehyde or oxo group of donors, disulfide as acceptor"/>
    <property type="evidence" value="ECO:0007669"/>
    <property type="project" value="InterPro"/>
</dbReference>
<dbReference type="PANTHER" id="PTHR43257:SF2">
    <property type="entry name" value="PYRUVATE DEHYDROGENASE E1 COMPONENT SUBUNIT BETA"/>
    <property type="match status" value="1"/>
</dbReference>
<dbReference type="Gene3D" id="3.40.50.970">
    <property type="match status" value="2"/>
</dbReference>
<organism evidence="6 7">
    <name type="scientific">Sediminibacterium ginsengisoli</name>
    <dbReference type="NCBI Taxonomy" id="413434"/>
    <lineage>
        <taxon>Bacteria</taxon>
        <taxon>Pseudomonadati</taxon>
        <taxon>Bacteroidota</taxon>
        <taxon>Chitinophagia</taxon>
        <taxon>Chitinophagales</taxon>
        <taxon>Chitinophagaceae</taxon>
        <taxon>Sediminibacterium</taxon>
    </lineage>
</organism>